<dbReference type="Proteomes" id="UP000292052">
    <property type="component" value="Unassembled WGS sequence"/>
</dbReference>
<accession>A0A482VFH5</accession>
<gene>
    <name evidence="1" type="ORF">BDFB_006818</name>
</gene>
<dbReference type="InterPro" id="IPR006616">
    <property type="entry name" value="DM9_repeat"/>
</dbReference>
<evidence type="ECO:0000313" key="2">
    <source>
        <dbReference type="Proteomes" id="UP000292052"/>
    </source>
</evidence>
<evidence type="ECO:0000313" key="1">
    <source>
        <dbReference type="EMBL" id="RZC14261.1"/>
    </source>
</evidence>
<protein>
    <submittedName>
        <fullName evidence="1">DUF3421 domain containing protein</fullName>
    </submittedName>
</protein>
<sequence length="915" mass="102175">MAACCPCDDENILDYYWRDYNGIIPKDALSGGKDANGKNVYIGQIYVHSYGLFIGTIIQGQAQIQFSAYKLRTTDSSSVVKILCSSHPDNFSWMLTTDKTLHADVTGKHAVVGGFNDEVKGQYYIGRVMYDRTSQVGPVISYFPGNAKFFFVHKNKHFVDITSYELLMYDQAGSRRRSHCNCGHCVDYYWRNYNGVVPKDALPGGKDNRGRNTYIGQVYMHENGLFICEIYPGIQQVEVQCYGVQKVDAGIKILCTQSKNSFMWLPTSAATFHVDSINRHVVVGGNNYRAKQNSGVLNIGRVMFDGALKVGAVTGHNVGAAVMYFAHKNKQQSTQVYETLVYNNLTSTIIMAVCCCEEIPDYYWRDFNGKIPKDALPGGKDVDGEDVYIGQIYVHDHGLLIGTIFQGKSEIKFPCSGVRKADSSNVVKILCTKYKDNFSWLTVHASTLHTDTIDKQVVVGGYNGKENGVYNIGRRYSWKDYYGVVPEDALPGGKDANGEDIYIGQAYVHEYGLFVCPLFRGQTKTEFPCYGIKTADSNIKILCANNEDDFRWLPTTSETLHVDTSNKQVVIGGFAAKVPDYYWRDYHGVVPEDAIPGGEDISGGHIYIGQVYMHDHGLFVAPIFPGKREVEFPCYGPKKANKVIKILCTHNKDNFSWLSTGATTLHLDTTGRHPVLGGYDGKTDGNNVIGLHILAIVCTLKVKSEEIDYYWKNYNGAVPADALPVGEDINGHHVYCGEAYASAHGLYFGAIFPGKKEVEYPSPVGALKTDRALKILCARNQHNFTWMRTSSATFHLDTINKHVVVGGFNNPYKATYGIGRIMLEGEVRIGVLDSFFRVGTTTFHFVYNHQQLWNVTTFEVLIYGDPRSDVYIKPKLQILCTQHKHKFRWLPTTSKTLHVDTAAKHAVVGGYNNLA</sequence>
<dbReference type="Pfam" id="PF11901">
    <property type="entry name" value="DM9"/>
    <property type="match status" value="1"/>
</dbReference>
<dbReference type="PANTHER" id="PTHR31649:SF10">
    <property type="entry name" value="IP19903P-RELATED"/>
    <property type="match status" value="1"/>
</dbReference>
<organism evidence="1 2">
    <name type="scientific">Asbolus verrucosus</name>
    <name type="common">Desert ironclad beetle</name>
    <dbReference type="NCBI Taxonomy" id="1661398"/>
    <lineage>
        <taxon>Eukaryota</taxon>
        <taxon>Metazoa</taxon>
        <taxon>Ecdysozoa</taxon>
        <taxon>Arthropoda</taxon>
        <taxon>Hexapoda</taxon>
        <taxon>Insecta</taxon>
        <taxon>Pterygota</taxon>
        <taxon>Neoptera</taxon>
        <taxon>Endopterygota</taxon>
        <taxon>Coleoptera</taxon>
        <taxon>Polyphaga</taxon>
        <taxon>Cucujiformia</taxon>
        <taxon>Tenebrionidae</taxon>
        <taxon>Pimeliinae</taxon>
        <taxon>Asbolus</taxon>
    </lineage>
</organism>
<dbReference type="OrthoDB" id="6784110at2759"/>
<name>A0A482VFH5_ASBVE</name>
<dbReference type="PANTHER" id="PTHR31649">
    <property type="entry name" value="AGAP009604-PA"/>
    <property type="match status" value="1"/>
</dbReference>
<dbReference type="SMART" id="SM00696">
    <property type="entry name" value="DM9"/>
    <property type="match status" value="4"/>
</dbReference>
<reference evidence="1 2" key="1">
    <citation type="submission" date="2017-03" db="EMBL/GenBank/DDBJ databases">
        <title>Genome of the blue death feigning beetle - Asbolus verrucosus.</title>
        <authorList>
            <person name="Rider S.D."/>
        </authorList>
    </citation>
    <scope>NUCLEOTIDE SEQUENCE [LARGE SCALE GENOMIC DNA]</scope>
    <source>
        <strain evidence="1">Butters</strain>
        <tissue evidence="1">Head and leg muscle</tissue>
    </source>
</reference>
<feature type="non-terminal residue" evidence="1">
    <location>
        <position position="915"/>
    </location>
</feature>
<proteinExistence type="predicted"/>
<keyword evidence="2" id="KW-1185">Reference proteome</keyword>
<comment type="caution">
    <text evidence="1">The sequence shown here is derived from an EMBL/GenBank/DDBJ whole genome shotgun (WGS) entry which is preliminary data.</text>
</comment>
<dbReference type="EMBL" id="QDEB01104349">
    <property type="protein sequence ID" value="RZC14261.1"/>
    <property type="molecule type" value="Genomic_DNA"/>
</dbReference>
<dbReference type="AlphaFoldDB" id="A0A482VFH5"/>